<gene>
    <name evidence="3" type="ORF">IM811_008085</name>
</gene>
<name>A0A8H7NJH9_BIOOC</name>
<protein>
    <submittedName>
        <fullName evidence="3">Uncharacterized protein</fullName>
    </submittedName>
</protein>
<sequence length="304" mass="34326">MAAVPDHKRTHYGGGLPNRRQRSPALPDHPLPVSEEPVPRQQPGQHSHARGEWPGFSGYRIRGLRARRLDRGPREDIPPGRIHQRGLAHRGQLHLFVPRRSGSGNPRSPYPPKPPQFPHRRLLGVLLVSLFWAWVAEAVLFVKLLVYASHGLLPVHYSILHHLTFPVYLAAALLLVPVSLLPVAVVVQCLIVASKQPSPWMYFDQLRSDAMKSWRMAKGEGRDTTFRLVLDVIKFTCVAVFLYGVLLFLEYTAWVMFPIQMLFPDVRISVTEFDQAAVLVGGVLVLSRNVYKITTAYVREHGKS</sequence>
<evidence type="ECO:0000256" key="2">
    <source>
        <dbReference type="SAM" id="Phobius"/>
    </source>
</evidence>
<dbReference type="AlphaFoldDB" id="A0A8H7NJH9"/>
<feature type="transmembrane region" description="Helical" evidence="2">
    <location>
        <begin position="167"/>
        <end position="193"/>
    </location>
</feature>
<evidence type="ECO:0000313" key="4">
    <source>
        <dbReference type="Proteomes" id="UP000616885"/>
    </source>
</evidence>
<feature type="transmembrane region" description="Helical" evidence="2">
    <location>
        <begin position="232"/>
        <end position="253"/>
    </location>
</feature>
<feature type="region of interest" description="Disordered" evidence="1">
    <location>
        <begin position="1"/>
        <end position="55"/>
    </location>
</feature>
<evidence type="ECO:0000256" key="1">
    <source>
        <dbReference type="SAM" id="MobiDB-lite"/>
    </source>
</evidence>
<keyword evidence="2" id="KW-0812">Transmembrane</keyword>
<dbReference type="Proteomes" id="UP000616885">
    <property type="component" value="Unassembled WGS sequence"/>
</dbReference>
<comment type="caution">
    <text evidence="3">The sequence shown here is derived from an EMBL/GenBank/DDBJ whole genome shotgun (WGS) entry which is preliminary data.</text>
</comment>
<accession>A0A8H7NJH9</accession>
<reference evidence="3" key="1">
    <citation type="submission" date="2020-10" db="EMBL/GenBank/DDBJ databases">
        <title>High-Quality Genome Resource of Clonostachys rosea strain S41 by Oxford Nanopore Long-Read Sequencing.</title>
        <authorList>
            <person name="Wang H."/>
        </authorList>
    </citation>
    <scope>NUCLEOTIDE SEQUENCE</scope>
    <source>
        <strain evidence="3">S41</strain>
    </source>
</reference>
<keyword evidence="2" id="KW-0472">Membrane</keyword>
<organism evidence="3 4">
    <name type="scientific">Bionectria ochroleuca</name>
    <name type="common">Gliocladium roseum</name>
    <dbReference type="NCBI Taxonomy" id="29856"/>
    <lineage>
        <taxon>Eukaryota</taxon>
        <taxon>Fungi</taxon>
        <taxon>Dikarya</taxon>
        <taxon>Ascomycota</taxon>
        <taxon>Pezizomycotina</taxon>
        <taxon>Sordariomycetes</taxon>
        <taxon>Hypocreomycetidae</taxon>
        <taxon>Hypocreales</taxon>
        <taxon>Bionectriaceae</taxon>
        <taxon>Clonostachys</taxon>
    </lineage>
</organism>
<dbReference type="EMBL" id="JADCTT010000002">
    <property type="protein sequence ID" value="KAF9757141.1"/>
    <property type="molecule type" value="Genomic_DNA"/>
</dbReference>
<keyword evidence="2" id="KW-1133">Transmembrane helix</keyword>
<feature type="transmembrane region" description="Helical" evidence="2">
    <location>
        <begin position="122"/>
        <end position="147"/>
    </location>
</feature>
<proteinExistence type="predicted"/>
<evidence type="ECO:0000313" key="3">
    <source>
        <dbReference type="EMBL" id="KAF9757141.1"/>
    </source>
</evidence>